<protein>
    <submittedName>
        <fullName evidence="1">Uncharacterized protein</fullName>
    </submittedName>
</protein>
<keyword evidence="2" id="KW-1185">Reference proteome</keyword>
<proteinExistence type="predicted"/>
<sequence length="94" mass="10214">MAWLNEQHVSLHAGEQGNLLELMPSYKLPVGVGVGFYSEYSYSCPKIQAICKQFGEGPVSIFGHSDEVIVVAELPDDTSNEVPAVMDKSVEDIA</sequence>
<name>A0A6A4GPZ1_9AGAR</name>
<accession>A0A6A4GPZ1</accession>
<reference evidence="1" key="1">
    <citation type="journal article" date="2019" name="Environ. Microbiol.">
        <title>Fungal ecological strategies reflected in gene transcription - a case study of two litter decomposers.</title>
        <authorList>
            <person name="Barbi F."/>
            <person name="Kohler A."/>
            <person name="Barry K."/>
            <person name="Baskaran P."/>
            <person name="Daum C."/>
            <person name="Fauchery L."/>
            <person name="Ihrmark K."/>
            <person name="Kuo A."/>
            <person name="LaButti K."/>
            <person name="Lipzen A."/>
            <person name="Morin E."/>
            <person name="Grigoriev I.V."/>
            <person name="Henrissat B."/>
            <person name="Lindahl B."/>
            <person name="Martin F."/>
        </authorList>
    </citation>
    <scope>NUCLEOTIDE SEQUENCE</scope>
    <source>
        <strain evidence="1">JB14</strain>
    </source>
</reference>
<dbReference type="Proteomes" id="UP000799118">
    <property type="component" value="Unassembled WGS sequence"/>
</dbReference>
<dbReference type="EMBL" id="ML769812">
    <property type="protein sequence ID" value="KAE9387254.1"/>
    <property type="molecule type" value="Genomic_DNA"/>
</dbReference>
<gene>
    <name evidence="1" type="ORF">BT96DRAFT_1005279</name>
</gene>
<dbReference type="AlphaFoldDB" id="A0A6A4GPZ1"/>
<evidence type="ECO:0000313" key="2">
    <source>
        <dbReference type="Proteomes" id="UP000799118"/>
    </source>
</evidence>
<evidence type="ECO:0000313" key="1">
    <source>
        <dbReference type="EMBL" id="KAE9387254.1"/>
    </source>
</evidence>
<organism evidence="1 2">
    <name type="scientific">Gymnopus androsaceus JB14</name>
    <dbReference type="NCBI Taxonomy" id="1447944"/>
    <lineage>
        <taxon>Eukaryota</taxon>
        <taxon>Fungi</taxon>
        <taxon>Dikarya</taxon>
        <taxon>Basidiomycota</taxon>
        <taxon>Agaricomycotina</taxon>
        <taxon>Agaricomycetes</taxon>
        <taxon>Agaricomycetidae</taxon>
        <taxon>Agaricales</taxon>
        <taxon>Marasmiineae</taxon>
        <taxon>Omphalotaceae</taxon>
        <taxon>Gymnopus</taxon>
    </lineage>
</organism>